<dbReference type="GO" id="GO:0003677">
    <property type="term" value="F:DNA binding"/>
    <property type="evidence" value="ECO:0007669"/>
    <property type="project" value="UniProtKB-KW"/>
</dbReference>
<organism evidence="10 11">
    <name type="scientific">Lupinus angustifolius</name>
    <name type="common">Narrow-leaved blue lupine</name>
    <dbReference type="NCBI Taxonomy" id="3871"/>
    <lineage>
        <taxon>Eukaryota</taxon>
        <taxon>Viridiplantae</taxon>
        <taxon>Streptophyta</taxon>
        <taxon>Embryophyta</taxon>
        <taxon>Tracheophyta</taxon>
        <taxon>Spermatophyta</taxon>
        <taxon>Magnoliopsida</taxon>
        <taxon>eudicotyledons</taxon>
        <taxon>Gunneridae</taxon>
        <taxon>Pentapetalae</taxon>
        <taxon>rosids</taxon>
        <taxon>fabids</taxon>
        <taxon>Fabales</taxon>
        <taxon>Fabaceae</taxon>
        <taxon>Papilionoideae</taxon>
        <taxon>50 kb inversion clade</taxon>
        <taxon>genistoids sensu lato</taxon>
        <taxon>core genistoids</taxon>
        <taxon>Genisteae</taxon>
        <taxon>Lupinus</taxon>
    </lineage>
</organism>
<dbReference type="PROSITE" id="PS51294">
    <property type="entry name" value="HTH_MYB"/>
    <property type="match status" value="1"/>
</dbReference>
<feature type="compositionally biased region" description="Polar residues" evidence="6">
    <location>
        <begin position="493"/>
        <end position="508"/>
    </location>
</feature>
<dbReference type="CDD" id="cd00167">
    <property type="entry name" value="SANT"/>
    <property type="match status" value="1"/>
</dbReference>
<evidence type="ECO:0000259" key="7">
    <source>
        <dbReference type="PROSITE" id="PS50090"/>
    </source>
</evidence>
<evidence type="ECO:0000259" key="9">
    <source>
        <dbReference type="PROSITE" id="PS51294"/>
    </source>
</evidence>
<dbReference type="SUPFAM" id="SSF46689">
    <property type="entry name" value="Homeodomain-like"/>
    <property type="match status" value="1"/>
</dbReference>
<feature type="domain" description="HTH myb-type" evidence="9">
    <location>
        <begin position="19"/>
        <end position="73"/>
    </location>
</feature>
<proteinExistence type="predicted"/>
<dbReference type="Gene3D" id="1.10.10.60">
    <property type="entry name" value="Homeodomain-like"/>
    <property type="match status" value="1"/>
</dbReference>
<evidence type="ECO:0000256" key="1">
    <source>
        <dbReference type="ARBA" id="ARBA00004123"/>
    </source>
</evidence>
<dbReference type="Pfam" id="PF00249">
    <property type="entry name" value="Myb_DNA-binding"/>
    <property type="match status" value="1"/>
</dbReference>
<dbReference type="InterPro" id="IPR017930">
    <property type="entry name" value="Myb_dom"/>
</dbReference>
<sequence>MDAYSSGEEVVVKTRKPYTITKQRERWTDEEHNRFLEALKLYGRAWQRIEEHIGTKTAVQIRSHAQKFFSKLEKEALLKGISIGHALDIEIPPPRPKRKPSNPYPRKTNVGSPTINSRSDQGTVASSHSKEALDLEKEPLPEKNDEDERPTTVKENKDDNCSKVFAVIQQAPCSSVSSAISASVLLRNSCALREFIPSVKEVVTRDETEESLVTVELGKRKLEINGGKHTQQASKFESSDATQAKSVQTDTTDGLNCALTSNGMQGNQNYPRHITVQVVEGNHESSTQNPSQDKLFRDSMFQPMIGGVNGQPKLFTNSAPSNISENQSNTGESSIHQPFPPCPPSAQHNHDDYQTILQMSSTFSSVIVSTLLQNPAAHAAASFAATFWPYANSETSVDSPMCSQGGIPSRQVGSPPSIAAIAAATVGAATAWWAAHGMLPLCAPLHTTFPCPPSSRTAIPSMNAGEAPSVTEQGEINLQNPPLEDKMFNPEYSETQQAQQHSLSSSPFETEESGDAKLNTSSKAINNEMNHAISEHLDTNKTNGNKPVDRSSCGSNTTSSSEEADALEKDEKEKEEPGPETHNVNHLDPETSNRLSCSSRSIGYHTDYWKDVSDEGRLAFQALFSRQVLPQSFSPPKNTNYKDKADLESKKCSSNCEPLESKKCSPNCEPVQKTQPFVENNNNDNNDEEGLLTIGLGHGRLKTRRTGFKPYKRCSVEANENNVGKSCNQGRKHF</sequence>
<feature type="compositionally biased region" description="Polar residues" evidence="6">
    <location>
        <begin position="316"/>
        <end position="336"/>
    </location>
</feature>
<dbReference type="InterPro" id="IPR006447">
    <property type="entry name" value="Myb_dom_plants"/>
</dbReference>
<dbReference type="Proteomes" id="UP000188354">
    <property type="component" value="Chromosome LG16"/>
</dbReference>
<dbReference type="PANTHER" id="PTHR12802:SF174">
    <property type="entry name" value="LATE ELONGATED HYPOCOTYL-LIKE PROTEIN"/>
    <property type="match status" value="1"/>
</dbReference>
<accession>A0A4P1QUH9</accession>
<reference evidence="10 11" key="1">
    <citation type="journal article" date="2017" name="Plant Biotechnol. J.">
        <title>A comprehensive draft genome sequence for lupin (Lupinus angustifolius), an emerging health food: insights into plant-microbe interactions and legume evolution.</title>
        <authorList>
            <person name="Hane J.K."/>
            <person name="Ming Y."/>
            <person name="Kamphuis L.G."/>
            <person name="Nelson M.N."/>
            <person name="Garg G."/>
            <person name="Atkins C.A."/>
            <person name="Bayer P.E."/>
            <person name="Bravo A."/>
            <person name="Bringans S."/>
            <person name="Cannon S."/>
            <person name="Edwards D."/>
            <person name="Foley R."/>
            <person name="Gao L.L."/>
            <person name="Harrison M.J."/>
            <person name="Huang W."/>
            <person name="Hurgobin B."/>
            <person name="Li S."/>
            <person name="Liu C.W."/>
            <person name="McGrath A."/>
            <person name="Morahan G."/>
            <person name="Murray J."/>
            <person name="Weller J."/>
            <person name="Jian J."/>
            <person name="Singh K.B."/>
        </authorList>
    </citation>
    <scope>NUCLEOTIDE SEQUENCE [LARGE SCALE GENOMIC DNA]</scope>
    <source>
        <strain evidence="11">cv. Tanjil</strain>
        <tissue evidence="10">Whole plant</tissue>
    </source>
</reference>
<feature type="region of interest" description="Disordered" evidence="6">
    <location>
        <begin position="88"/>
        <end position="157"/>
    </location>
</feature>
<comment type="subcellular location">
    <subcellularLocation>
        <location evidence="1">Nucleus</location>
    </subcellularLocation>
</comment>
<dbReference type="GO" id="GO:0010468">
    <property type="term" value="P:regulation of gene expression"/>
    <property type="evidence" value="ECO:0007669"/>
    <property type="project" value="UniProtKB-ARBA"/>
</dbReference>
<keyword evidence="2" id="KW-0805">Transcription regulation</keyword>
<dbReference type="PANTHER" id="PTHR12802">
    <property type="entry name" value="SWI/SNF COMPLEX-RELATED"/>
    <property type="match status" value="1"/>
</dbReference>
<feature type="compositionally biased region" description="Low complexity" evidence="6">
    <location>
        <begin position="551"/>
        <end position="561"/>
    </location>
</feature>
<keyword evidence="4" id="KW-0804">Transcription</keyword>
<feature type="compositionally biased region" description="Basic and acidic residues" evidence="6">
    <location>
        <begin position="128"/>
        <end position="143"/>
    </location>
</feature>
<name>A0A4P1QUH9_LUPAN</name>
<evidence type="ECO:0000256" key="6">
    <source>
        <dbReference type="SAM" id="MobiDB-lite"/>
    </source>
</evidence>
<evidence type="ECO:0000313" key="10">
    <source>
        <dbReference type="EMBL" id="OIV95177.1"/>
    </source>
</evidence>
<dbReference type="InterPro" id="IPR017884">
    <property type="entry name" value="SANT_dom"/>
</dbReference>
<evidence type="ECO:0000313" key="11">
    <source>
        <dbReference type="Proteomes" id="UP000188354"/>
    </source>
</evidence>
<keyword evidence="11" id="KW-1185">Reference proteome</keyword>
<dbReference type="AlphaFoldDB" id="A0A4P1QUH9"/>
<dbReference type="GO" id="GO:0005634">
    <property type="term" value="C:nucleus"/>
    <property type="evidence" value="ECO:0007669"/>
    <property type="project" value="UniProtKB-SubCell"/>
</dbReference>
<keyword evidence="5" id="KW-0539">Nucleus</keyword>
<feature type="domain" description="SANT" evidence="8">
    <location>
        <begin position="22"/>
        <end position="73"/>
    </location>
</feature>
<feature type="region of interest" description="Disordered" evidence="6">
    <location>
        <begin position="493"/>
        <end position="516"/>
    </location>
</feature>
<dbReference type="FunFam" id="1.10.10.60:FF:000023">
    <property type="entry name" value="protein REVEILLE 6 isoform X1"/>
    <property type="match status" value="1"/>
</dbReference>
<dbReference type="PROSITE" id="PS51293">
    <property type="entry name" value="SANT"/>
    <property type="match status" value="1"/>
</dbReference>
<dbReference type="SMART" id="SM00717">
    <property type="entry name" value="SANT"/>
    <property type="match status" value="1"/>
</dbReference>
<dbReference type="STRING" id="3871.A0A4P1QUH9"/>
<feature type="region of interest" description="Disordered" evidence="6">
    <location>
        <begin position="316"/>
        <end position="350"/>
    </location>
</feature>
<dbReference type="NCBIfam" id="TIGR01557">
    <property type="entry name" value="myb_SHAQKYF"/>
    <property type="match status" value="1"/>
</dbReference>
<dbReference type="InterPro" id="IPR001005">
    <property type="entry name" value="SANT/Myb"/>
</dbReference>
<dbReference type="InterPro" id="IPR009057">
    <property type="entry name" value="Homeodomain-like_sf"/>
</dbReference>
<evidence type="ECO:0000256" key="3">
    <source>
        <dbReference type="ARBA" id="ARBA00023125"/>
    </source>
</evidence>
<dbReference type="Gramene" id="OIV95177">
    <property type="protein sequence ID" value="OIV95177"/>
    <property type="gene ID" value="TanjilG_21567"/>
</dbReference>
<dbReference type="EMBL" id="CM007376">
    <property type="protein sequence ID" value="OIV95177.1"/>
    <property type="molecule type" value="Genomic_DNA"/>
</dbReference>
<feature type="compositionally biased region" description="Polar residues" evidence="6">
    <location>
        <begin position="109"/>
        <end position="127"/>
    </location>
</feature>
<protein>
    <submittedName>
        <fullName evidence="10">Uncharacterized protein</fullName>
    </submittedName>
</protein>
<feature type="domain" description="Myb-like" evidence="7">
    <location>
        <begin position="19"/>
        <end position="69"/>
    </location>
</feature>
<keyword evidence="3" id="KW-0238">DNA-binding</keyword>
<evidence type="ECO:0000259" key="8">
    <source>
        <dbReference type="PROSITE" id="PS51293"/>
    </source>
</evidence>
<evidence type="ECO:0000256" key="4">
    <source>
        <dbReference type="ARBA" id="ARBA00023163"/>
    </source>
</evidence>
<gene>
    <name evidence="10" type="ORF">TanjilG_21567</name>
</gene>
<evidence type="ECO:0000256" key="2">
    <source>
        <dbReference type="ARBA" id="ARBA00023015"/>
    </source>
</evidence>
<dbReference type="PROSITE" id="PS50090">
    <property type="entry name" value="MYB_LIKE"/>
    <property type="match status" value="1"/>
</dbReference>
<feature type="region of interest" description="Disordered" evidence="6">
    <location>
        <begin position="537"/>
        <end position="597"/>
    </location>
</feature>
<feature type="compositionally biased region" description="Basic and acidic residues" evidence="6">
    <location>
        <begin position="566"/>
        <end position="591"/>
    </location>
</feature>
<evidence type="ECO:0000256" key="5">
    <source>
        <dbReference type="ARBA" id="ARBA00023242"/>
    </source>
</evidence>